<name>A0A2U1QDA2_ARTAN</name>
<dbReference type="PROSITE" id="PS50222">
    <property type="entry name" value="EF_HAND_2"/>
    <property type="match status" value="2"/>
</dbReference>
<feature type="transmembrane region" description="Helical" evidence="9">
    <location>
        <begin position="66"/>
        <end position="91"/>
    </location>
</feature>
<dbReference type="CDD" id="cd00051">
    <property type="entry name" value="EFh"/>
    <property type="match status" value="1"/>
</dbReference>
<dbReference type="OrthoDB" id="1667206at2759"/>
<evidence type="ECO:0000256" key="8">
    <source>
        <dbReference type="ARBA" id="ARBA00023136"/>
    </source>
</evidence>
<dbReference type="PROSITE" id="PS00018">
    <property type="entry name" value="EF_HAND_1"/>
    <property type="match status" value="1"/>
</dbReference>
<dbReference type="Pfam" id="PF13499">
    <property type="entry name" value="EF-hand_7"/>
    <property type="match status" value="1"/>
</dbReference>
<keyword evidence="7" id="KW-0406">Ion transport</keyword>
<dbReference type="EMBL" id="PKPP01000209">
    <property type="protein sequence ID" value="PWA95953.1"/>
    <property type="molecule type" value="Genomic_DNA"/>
</dbReference>
<feature type="transmembrane region" description="Helical" evidence="9">
    <location>
        <begin position="209"/>
        <end position="231"/>
    </location>
</feature>
<dbReference type="InterPro" id="IPR018247">
    <property type="entry name" value="EF_Hand_1_Ca_BS"/>
</dbReference>
<dbReference type="GO" id="GO:0005509">
    <property type="term" value="F:calcium ion binding"/>
    <property type="evidence" value="ECO:0007669"/>
    <property type="project" value="InterPro"/>
</dbReference>
<evidence type="ECO:0000256" key="9">
    <source>
        <dbReference type="SAM" id="Phobius"/>
    </source>
</evidence>
<evidence type="ECO:0000313" key="12">
    <source>
        <dbReference type="EMBL" id="PWA95953.1"/>
    </source>
</evidence>
<comment type="caution">
    <text evidence="12">The sequence shown here is derived from an EMBL/GenBank/DDBJ whole genome shotgun (WGS) entry which is preliminary data.</text>
</comment>
<dbReference type="InterPro" id="IPR004713">
    <property type="entry name" value="CaH_exchang"/>
</dbReference>
<evidence type="ECO:0000256" key="2">
    <source>
        <dbReference type="ARBA" id="ARBA00022448"/>
    </source>
</evidence>
<dbReference type="SMART" id="SM00054">
    <property type="entry name" value="EFh"/>
    <property type="match status" value="2"/>
</dbReference>
<evidence type="ECO:0000313" key="13">
    <source>
        <dbReference type="Proteomes" id="UP000245207"/>
    </source>
</evidence>
<keyword evidence="8 9" id="KW-0472">Membrane</keyword>
<proteinExistence type="predicted"/>
<evidence type="ECO:0000256" key="5">
    <source>
        <dbReference type="ARBA" id="ARBA00022837"/>
    </source>
</evidence>
<evidence type="ECO:0000256" key="3">
    <source>
        <dbReference type="ARBA" id="ARBA00022449"/>
    </source>
</evidence>
<keyword evidence="13" id="KW-1185">Reference proteome</keyword>
<feature type="transmembrane region" description="Helical" evidence="9">
    <location>
        <begin position="491"/>
        <end position="510"/>
    </location>
</feature>
<dbReference type="GO" id="GO:0016020">
    <property type="term" value="C:membrane"/>
    <property type="evidence" value="ECO:0007669"/>
    <property type="project" value="InterPro"/>
</dbReference>
<keyword evidence="2" id="KW-0813">Transport</keyword>
<accession>A0A2U1QDA2</accession>
<keyword evidence="5" id="KW-0106">Calcium</keyword>
<organism evidence="12 13">
    <name type="scientific">Artemisia annua</name>
    <name type="common">Sweet wormwood</name>
    <dbReference type="NCBI Taxonomy" id="35608"/>
    <lineage>
        <taxon>Eukaryota</taxon>
        <taxon>Viridiplantae</taxon>
        <taxon>Streptophyta</taxon>
        <taxon>Embryophyta</taxon>
        <taxon>Tracheophyta</taxon>
        <taxon>Spermatophyta</taxon>
        <taxon>Magnoliopsida</taxon>
        <taxon>eudicotyledons</taxon>
        <taxon>Gunneridae</taxon>
        <taxon>Pentapetalae</taxon>
        <taxon>asterids</taxon>
        <taxon>campanulids</taxon>
        <taxon>Asterales</taxon>
        <taxon>Asteraceae</taxon>
        <taxon>Asteroideae</taxon>
        <taxon>Anthemideae</taxon>
        <taxon>Artemisiinae</taxon>
        <taxon>Artemisia</taxon>
    </lineage>
</organism>
<evidence type="ECO:0000256" key="4">
    <source>
        <dbReference type="ARBA" id="ARBA00022692"/>
    </source>
</evidence>
<evidence type="ECO:0000256" key="6">
    <source>
        <dbReference type="ARBA" id="ARBA00022989"/>
    </source>
</evidence>
<keyword evidence="3" id="KW-0050">Antiport</keyword>
<feature type="transmembrane region" description="Helical" evidence="9">
    <location>
        <begin position="145"/>
        <end position="170"/>
    </location>
</feature>
<evidence type="ECO:0000256" key="10">
    <source>
        <dbReference type="SAM" id="SignalP"/>
    </source>
</evidence>
<dbReference type="InterPro" id="IPR002048">
    <property type="entry name" value="EF_hand_dom"/>
</dbReference>
<dbReference type="InterPro" id="IPR011992">
    <property type="entry name" value="EF-hand-dom_pair"/>
</dbReference>
<dbReference type="SUPFAM" id="SSF47473">
    <property type="entry name" value="EF-hand"/>
    <property type="match status" value="1"/>
</dbReference>
<evidence type="ECO:0000256" key="1">
    <source>
        <dbReference type="ARBA" id="ARBA00004127"/>
    </source>
</evidence>
<feature type="transmembrane region" description="Helical" evidence="9">
    <location>
        <begin position="237"/>
        <end position="256"/>
    </location>
</feature>
<dbReference type="GO" id="GO:0015369">
    <property type="term" value="F:calcium:proton antiporter activity"/>
    <property type="evidence" value="ECO:0007669"/>
    <property type="project" value="TreeGrafter"/>
</dbReference>
<sequence length="563" mass="63918">MVKVVMKLAAYVAIILFMLLGNVASRHLSYDAPELVSDGVSNGNVAREEESFLRLKEDSSEEQCELMYGFLPCSSNIPSHVFLIVIYEYLLYHGESYVGGDGRIFRFLGKNFYVLSFSQLLDSLPDALVLLATGLSSSKEKAQEYVVTGAGLLAGSSILLLTLLWGICFICSRKNFYVARDSKVQDQGIPLLTGSGVLTDLETCYHAKVMFYSLIPFVVILLPSVFGVSYSSQEYEIVLLVSLSVSLICLFCYFLYQRKDKRIQKRRLEYAEVEQKVEMHVPFYDVQALMLDREKHLMIRQKKMEKTLKDPATCKEKKTKEEFYVQFEKWIDETKQLMDDPYSLDRKGTEYNEVVELLLEERNKLIELISKMMEHESGEKLLRKDGTRDPSVIDSFFGRIDDNKDGSITIAELKDFIMGMQMLVDVEVADIIMRHLDVDGNGGIDKEEFKSGITKLLTSRNLHEKSLARTGQDDSYHQGEAKAKAAEKHKAIILLIIGIFMLTFLAEPLVESVRKFSESVKIEPFYVSFILVPLATNARTAIAAIRAAKQKRHHTTSLTFSEV</sequence>
<dbReference type="GO" id="GO:0006874">
    <property type="term" value="P:intracellular calcium ion homeostasis"/>
    <property type="evidence" value="ECO:0007669"/>
    <property type="project" value="TreeGrafter"/>
</dbReference>
<feature type="domain" description="EF-hand" evidence="11">
    <location>
        <begin position="424"/>
        <end position="459"/>
    </location>
</feature>
<protein>
    <submittedName>
        <fullName evidence="12">Sodium/calcium exchanger membrane region, Calcium binding protein 2</fullName>
    </submittedName>
</protein>
<dbReference type="Pfam" id="PF01699">
    <property type="entry name" value="Na_Ca_ex"/>
    <property type="match status" value="1"/>
</dbReference>
<keyword evidence="10" id="KW-0732">Signal</keyword>
<keyword evidence="6 9" id="KW-1133">Transmembrane helix</keyword>
<dbReference type="PANTHER" id="PTHR31503">
    <property type="entry name" value="VACUOLAR CALCIUM ION TRANSPORTER"/>
    <property type="match status" value="1"/>
</dbReference>
<dbReference type="Proteomes" id="UP000245207">
    <property type="component" value="Unassembled WGS sequence"/>
</dbReference>
<dbReference type="InterPro" id="IPR004837">
    <property type="entry name" value="NaCa_Exmemb"/>
</dbReference>
<comment type="subcellular location">
    <subcellularLocation>
        <location evidence="1">Endomembrane system</location>
        <topology evidence="1">Multi-pass membrane protein</topology>
    </subcellularLocation>
</comment>
<feature type="chain" id="PRO_5015738169" evidence="10">
    <location>
        <begin position="26"/>
        <end position="563"/>
    </location>
</feature>
<feature type="transmembrane region" description="Helical" evidence="9">
    <location>
        <begin position="525"/>
        <end position="545"/>
    </location>
</feature>
<dbReference type="Gene3D" id="1.10.238.10">
    <property type="entry name" value="EF-hand"/>
    <property type="match status" value="1"/>
</dbReference>
<evidence type="ECO:0000256" key="7">
    <source>
        <dbReference type="ARBA" id="ARBA00023065"/>
    </source>
</evidence>
<dbReference type="GO" id="GO:0012505">
    <property type="term" value="C:endomembrane system"/>
    <property type="evidence" value="ECO:0007669"/>
    <property type="project" value="UniProtKB-SubCell"/>
</dbReference>
<reference evidence="12 13" key="1">
    <citation type="journal article" date="2018" name="Mol. Plant">
        <title>The genome of Artemisia annua provides insight into the evolution of Asteraceae family and artemisinin biosynthesis.</title>
        <authorList>
            <person name="Shen Q."/>
            <person name="Zhang L."/>
            <person name="Liao Z."/>
            <person name="Wang S."/>
            <person name="Yan T."/>
            <person name="Shi P."/>
            <person name="Liu M."/>
            <person name="Fu X."/>
            <person name="Pan Q."/>
            <person name="Wang Y."/>
            <person name="Lv Z."/>
            <person name="Lu X."/>
            <person name="Zhang F."/>
            <person name="Jiang W."/>
            <person name="Ma Y."/>
            <person name="Chen M."/>
            <person name="Hao X."/>
            <person name="Li L."/>
            <person name="Tang Y."/>
            <person name="Lv G."/>
            <person name="Zhou Y."/>
            <person name="Sun X."/>
            <person name="Brodelius P.E."/>
            <person name="Rose J.K.C."/>
            <person name="Tang K."/>
        </authorList>
    </citation>
    <scope>NUCLEOTIDE SEQUENCE [LARGE SCALE GENOMIC DNA]</scope>
    <source>
        <strain evidence="13">cv. Huhao1</strain>
        <tissue evidence="12">Leaf</tissue>
    </source>
</reference>
<dbReference type="PANTHER" id="PTHR31503:SF91">
    <property type="entry name" value="SODIUM_CALCIUM EXCHANGER MEMBRANE REGION, EF-HAND DOMAIN PAIR-RELATED"/>
    <property type="match status" value="1"/>
</dbReference>
<keyword evidence="4 9" id="KW-0812">Transmembrane</keyword>
<evidence type="ECO:0000259" key="11">
    <source>
        <dbReference type="PROSITE" id="PS50222"/>
    </source>
</evidence>
<gene>
    <name evidence="12" type="ORF">CTI12_AA045140</name>
</gene>
<feature type="domain" description="EF-hand" evidence="11">
    <location>
        <begin position="388"/>
        <end position="423"/>
    </location>
</feature>
<feature type="signal peptide" evidence="10">
    <location>
        <begin position="1"/>
        <end position="25"/>
    </location>
</feature>
<dbReference type="AlphaFoldDB" id="A0A2U1QDA2"/>
<feature type="transmembrane region" description="Helical" evidence="9">
    <location>
        <begin position="112"/>
        <end position="133"/>
    </location>
</feature>